<dbReference type="EC" id="1.8.5.4" evidence="12"/>
<keyword evidence="6" id="KW-0274">FAD</keyword>
<evidence type="ECO:0000256" key="8">
    <source>
        <dbReference type="ARBA" id="ARBA00023136"/>
    </source>
</evidence>
<dbReference type="SUPFAM" id="SSF51905">
    <property type="entry name" value="FAD/NAD(P)-binding domain"/>
    <property type="match status" value="2"/>
</dbReference>
<dbReference type="PANTHER" id="PTHR43755:SF1">
    <property type="entry name" value="FAD-DEPENDENT PYRIDINE NUCLEOTIDE-DISULPHIDE OXIDOREDUCTASE"/>
    <property type="match status" value="1"/>
</dbReference>
<comment type="catalytic activity">
    <reaction evidence="9">
        <text>n a quinone + n hydrogen sulfide + n H(+) = polysulfur(n-2) + n a quinol</text>
        <dbReference type="Rhea" id="RHEA:30239"/>
        <dbReference type="Rhea" id="RHEA-COMP:19475"/>
        <dbReference type="ChEBI" id="CHEBI:15378"/>
        <dbReference type="ChEBI" id="CHEBI:17909"/>
        <dbReference type="ChEBI" id="CHEBI:24646"/>
        <dbReference type="ChEBI" id="CHEBI:29919"/>
        <dbReference type="ChEBI" id="CHEBI:132124"/>
        <dbReference type="EC" id="1.8.5.4"/>
    </reaction>
</comment>
<evidence type="ECO:0000256" key="5">
    <source>
        <dbReference type="ARBA" id="ARBA00022741"/>
    </source>
</evidence>
<keyword evidence="17" id="KW-1185">Reference proteome</keyword>
<dbReference type="Gene3D" id="3.50.50.100">
    <property type="match status" value="1"/>
</dbReference>
<dbReference type="AlphaFoldDB" id="B7KB14"/>
<dbReference type="GO" id="GO:0000166">
    <property type="term" value="F:nucleotide binding"/>
    <property type="evidence" value="ECO:0007669"/>
    <property type="project" value="UniProtKB-KW"/>
</dbReference>
<evidence type="ECO:0000256" key="6">
    <source>
        <dbReference type="ARBA" id="ARBA00022827"/>
    </source>
</evidence>
<comment type="cofactor">
    <cofactor evidence="1">
        <name>FAD</name>
        <dbReference type="ChEBI" id="CHEBI:57692"/>
    </cofactor>
</comment>
<dbReference type="GO" id="GO:0070224">
    <property type="term" value="F:sulfide:quinone oxidoreductase activity"/>
    <property type="evidence" value="ECO:0007669"/>
    <property type="project" value="UniProtKB-EC"/>
</dbReference>
<evidence type="ECO:0000313" key="16">
    <source>
        <dbReference type="EMBL" id="ACK70124.1"/>
    </source>
</evidence>
<evidence type="ECO:0000256" key="2">
    <source>
        <dbReference type="ARBA" id="ARBA00004170"/>
    </source>
</evidence>
<evidence type="ECO:0000256" key="4">
    <source>
        <dbReference type="ARBA" id="ARBA00022719"/>
    </source>
</evidence>
<protein>
    <recommendedName>
        <fullName evidence="13">Sulfide-quinone reductase</fullName>
        <ecNumber evidence="12">1.8.5.4</ecNumber>
    </recommendedName>
    <alternativeName>
        <fullName evidence="14">Sulfide:quinone oxidoreductase</fullName>
    </alternativeName>
</protein>
<evidence type="ECO:0000259" key="15">
    <source>
        <dbReference type="Pfam" id="PF07992"/>
    </source>
</evidence>
<feature type="domain" description="FAD/NAD(P)-binding" evidence="15">
    <location>
        <begin position="3"/>
        <end position="244"/>
    </location>
</feature>
<dbReference type="eggNOG" id="COG0446">
    <property type="taxonomic scope" value="Bacteria"/>
</dbReference>
<keyword evidence="7" id="KW-0560">Oxidoreductase</keyword>
<keyword evidence="8" id="KW-0472">Membrane</keyword>
<dbReference type="OrthoDB" id="9805710at2"/>
<evidence type="ECO:0000256" key="11">
    <source>
        <dbReference type="ARBA" id="ARBA00060891"/>
    </source>
</evidence>
<dbReference type="InterPro" id="IPR036188">
    <property type="entry name" value="FAD/NAD-bd_sf"/>
</dbReference>
<evidence type="ECO:0000256" key="12">
    <source>
        <dbReference type="ARBA" id="ARBA00066453"/>
    </source>
</evidence>
<keyword evidence="4" id="KW-0874">Quinone</keyword>
<reference evidence="17" key="1">
    <citation type="journal article" date="2011" name="MBio">
        <title>Novel metabolic attributes of the genus Cyanothece, comprising a group of unicellular nitrogen-fixing Cyanobacteria.</title>
        <authorList>
            <person name="Bandyopadhyay A."/>
            <person name="Elvitigala T."/>
            <person name="Welsh E."/>
            <person name="Stockel J."/>
            <person name="Liberton M."/>
            <person name="Min H."/>
            <person name="Sherman L.A."/>
            <person name="Pakrasi H.B."/>
        </authorList>
    </citation>
    <scope>NUCLEOTIDE SEQUENCE [LARGE SCALE GENOMIC DNA]</scope>
    <source>
        <strain evidence="17">PCC 7424</strain>
    </source>
</reference>
<keyword evidence="3" id="KW-0285">Flavoprotein</keyword>
<dbReference type="Proteomes" id="UP000002384">
    <property type="component" value="Chromosome"/>
</dbReference>
<accession>B7KB14</accession>
<evidence type="ECO:0000256" key="14">
    <source>
        <dbReference type="ARBA" id="ARBA00081101"/>
    </source>
</evidence>
<dbReference type="GO" id="GO:0016020">
    <property type="term" value="C:membrane"/>
    <property type="evidence" value="ECO:0007669"/>
    <property type="project" value="UniProtKB-SubCell"/>
</dbReference>
<organism evidence="16 17">
    <name type="scientific">Gloeothece citriformis (strain PCC 7424)</name>
    <name type="common">Cyanothece sp. (strain PCC 7424)</name>
    <dbReference type="NCBI Taxonomy" id="65393"/>
    <lineage>
        <taxon>Bacteria</taxon>
        <taxon>Bacillati</taxon>
        <taxon>Cyanobacteriota</taxon>
        <taxon>Cyanophyceae</taxon>
        <taxon>Oscillatoriophycideae</taxon>
        <taxon>Chroococcales</taxon>
        <taxon>Aphanothecaceae</taxon>
        <taxon>Gloeothece</taxon>
        <taxon>Gloeothece citriformis</taxon>
    </lineage>
</organism>
<dbReference type="FunFam" id="3.50.50.100:FF:000017">
    <property type="entry name" value="Sulfide-quinone reductase"/>
    <property type="match status" value="1"/>
</dbReference>
<dbReference type="InterPro" id="IPR023753">
    <property type="entry name" value="FAD/NAD-binding_dom"/>
</dbReference>
<evidence type="ECO:0000256" key="7">
    <source>
        <dbReference type="ARBA" id="ARBA00023002"/>
    </source>
</evidence>
<sequence>MSHIVIIGAGIGGLPTAYELRHLLPKSHQITLISESESFTFIPSLPWVALGLKSLKQIQLNIPKLIQNKGIEWVLGKVTGLDPQAQQINVGNTMIKYDYLIIATGASLNFSNVSGLGPINGYTQSVCNPHHALLALMAWNQFLLSPGSLVVGAVPGTSCFGPAYEFALLADFQLRRLKLRSKVPITLITPEPYAGHLGIGGMANSRELVKKCLQEREIEIVENAAISRISPNTIFLEDNRQFPFQYSMLLPPFNGPDFVRSYPGLADDKGFLPVLPTYQHPQFESIYAVGVVVKINPPESTSIPVGVPKTGQMTEAMGMAVAHNIAVKLGEIKPVSMTPTLAAICMADFGDKGIIFLADPVLPESATGNRRKSVAYSGRWVSWCKTLFELFFLAKMRWGMAVPFFESWGLRALGLKLIKPINVSEKVETQEFTLKV</sequence>
<keyword evidence="5" id="KW-0547">Nucleotide-binding</keyword>
<dbReference type="KEGG" id="cyc:PCC7424_1688"/>
<dbReference type="EMBL" id="CP001291">
    <property type="protein sequence ID" value="ACK70124.1"/>
    <property type="molecule type" value="Genomic_DNA"/>
</dbReference>
<evidence type="ECO:0000313" key="17">
    <source>
        <dbReference type="Proteomes" id="UP000002384"/>
    </source>
</evidence>
<comment type="function">
    <text evidence="10">Catalyzes the oxidation of hydrogen sulfide, with the help of a quinone. Consecutive reaction cycles lead to the accumulation of a polysulfide product on the active site Cys residues; these products are released when they exceed a critical length, typically as cyclooctasulfur.</text>
</comment>
<dbReference type="GO" id="GO:0048038">
    <property type="term" value="F:quinone binding"/>
    <property type="evidence" value="ECO:0007669"/>
    <property type="project" value="UniProtKB-KW"/>
</dbReference>
<evidence type="ECO:0000256" key="10">
    <source>
        <dbReference type="ARBA" id="ARBA00054727"/>
    </source>
</evidence>
<comment type="similarity">
    <text evidence="11">Belongs to the SQRD family.</text>
</comment>
<dbReference type="InterPro" id="IPR052541">
    <property type="entry name" value="SQRD"/>
</dbReference>
<evidence type="ECO:0000256" key="13">
    <source>
        <dbReference type="ARBA" id="ARBA00071264"/>
    </source>
</evidence>
<dbReference type="HOGENOM" id="CLU_030742_5_2_3"/>
<evidence type="ECO:0000256" key="3">
    <source>
        <dbReference type="ARBA" id="ARBA00022630"/>
    </source>
</evidence>
<name>B7KB14_GLOC7</name>
<dbReference type="STRING" id="65393.PCC7424_1688"/>
<dbReference type="PANTHER" id="PTHR43755">
    <property type="match status" value="1"/>
</dbReference>
<comment type="subcellular location">
    <subcellularLocation>
        <location evidence="2">Membrane</location>
        <topology evidence="2">Peripheral membrane protein</topology>
    </subcellularLocation>
</comment>
<gene>
    <name evidence="16" type="ordered locus">PCC7424_1688</name>
</gene>
<dbReference type="RefSeq" id="WP_012599068.1">
    <property type="nucleotide sequence ID" value="NC_011729.1"/>
</dbReference>
<evidence type="ECO:0000256" key="1">
    <source>
        <dbReference type="ARBA" id="ARBA00001974"/>
    </source>
</evidence>
<dbReference type="Pfam" id="PF07992">
    <property type="entry name" value="Pyr_redox_2"/>
    <property type="match status" value="1"/>
</dbReference>
<evidence type="ECO:0000256" key="9">
    <source>
        <dbReference type="ARBA" id="ARBA00050821"/>
    </source>
</evidence>
<proteinExistence type="inferred from homology"/>